<comment type="caution">
    <text evidence="3">The sequence shown here is derived from an EMBL/GenBank/DDBJ whole genome shotgun (WGS) entry which is preliminary data.</text>
</comment>
<protein>
    <submittedName>
        <fullName evidence="3">Uncharacterized protein</fullName>
    </submittedName>
</protein>
<feature type="non-terminal residue" evidence="3">
    <location>
        <position position="1"/>
    </location>
</feature>
<dbReference type="AlphaFoldDB" id="A0A371HR73"/>
<keyword evidence="4" id="KW-1185">Reference proteome</keyword>
<feature type="compositionally biased region" description="Acidic residues" evidence="2">
    <location>
        <begin position="132"/>
        <end position="141"/>
    </location>
</feature>
<organism evidence="3 4">
    <name type="scientific">Mucuna pruriens</name>
    <name type="common">Velvet bean</name>
    <name type="synonym">Dolichos pruriens</name>
    <dbReference type="NCBI Taxonomy" id="157652"/>
    <lineage>
        <taxon>Eukaryota</taxon>
        <taxon>Viridiplantae</taxon>
        <taxon>Streptophyta</taxon>
        <taxon>Embryophyta</taxon>
        <taxon>Tracheophyta</taxon>
        <taxon>Spermatophyta</taxon>
        <taxon>Magnoliopsida</taxon>
        <taxon>eudicotyledons</taxon>
        <taxon>Gunneridae</taxon>
        <taxon>Pentapetalae</taxon>
        <taxon>rosids</taxon>
        <taxon>fabids</taxon>
        <taxon>Fabales</taxon>
        <taxon>Fabaceae</taxon>
        <taxon>Papilionoideae</taxon>
        <taxon>50 kb inversion clade</taxon>
        <taxon>NPAAA clade</taxon>
        <taxon>indigoferoid/millettioid clade</taxon>
        <taxon>Phaseoleae</taxon>
        <taxon>Mucuna</taxon>
    </lineage>
</organism>
<dbReference type="Proteomes" id="UP000257109">
    <property type="component" value="Unassembled WGS sequence"/>
</dbReference>
<reference evidence="3" key="1">
    <citation type="submission" date="2018-05" db="EMBL/GenBank/DDBJ databases">
        <title>Draft genome of Mucuna pruriens seed.</title>
        <authorList>
            <person name="Nnadi N.E."/>
            <person name="Vos R."/>
            <person name="Hasami M.H."/>
            <person name="Devisetty U.K."/>
            <person name="Aguiy J.C."/>
        </authorList>
    </citation>
    <scope>NUCLEOTIDE SEQUENCE [LARGE SCALE GENOMIC DNA]</scope>
    <source>
        <strain evidence="3">JCA_2017</strain>
    </source>
</reference>
<accession>A0A371HR73</accession>
<keyword evidence="1" id="KW-0175">Coiled coil</keyword>
<gene>
    <name evidence="3" type="ORF">CR513_10873</name>
</gene>
<evidence type="ECO:0000256" key="2">
    <source>
        <dbReference type="SAM" id="MobiDB-lite"/>
    </source>
</evidence>
<feature type="non-terminal residue" evidence="3">
    <location>
        <position position="156"/>
    </location>
</feature>
<name>A0A371HR73_MUCPR</name>
<feature type="region of interest" description="Disordered" evidence="2">
    <location>
        <begin position="132"/>
        <end position="156"/>
    </location>
</feature>
<evidence type="ECO:0000313" key="4">
    <source>
        <dbReference type="Proteomes" id="UP000257109"/>
    </source>
</evidence>
<proteinExistence type="predicted"/>
<feature type="coiled-coil region" evidence="1">
    <location>
        <begin position="60"/>
        <end position="90"/>
    </location>
</feature>
<evidence type="ECO:0000313" key="3">
    <source>
        <dbReference type="EMBL" id="RDY05301.1"/>
    </source>
</evidence>
<dbReference type="EMBL" id="QJKJ01001907">
    <property type="protein sequence ID" value="RDY05301.1"/>
    <property type="molecule type" value="Genomic_DNA"/>
</dbReference>
<sequence>MIVDKHINVELTLGKYMDEILCDVVLDDCALTRFDLGANVVGVMKVVVVQPPLQLQPLVIKTNKLQVEQKERLLQDLKKLRDIYEHLVKHSTLRFLLKKPPEDVALELLRWEANYVHVSQLLNYNDDGLCDNDSDDDDNGNEGDIPCGSSTDTDMK</sequence>
<evidence type="ECO:0000256" key="1">
    <source>
        <dbReference type="SAM" id="Coils"/>
    </source>
</evidence>